<dbReference type="InterPro" id="IPR004089">
    <property type="entry name" value="MCPsignal_dom"/>
</dbReference>
<evidence type="ECO:0000259" key="11">
    <source>
        <dbReference type="PROSITE" id="PS50111"/>
    </source>
</evidence>
<keyword evidence="3" id="KW-0145">Chemotaxis</keyword>
<dbReference type="CDD" id="cd06225">
    <property type="entry name" value="HAMP"/>
    <property type="match status" value="1"/>
</dbReference>
<dbReference type="SUPFAM" id="SSF58104">
    <property type="entry name" value="Methyl-accepting chemotaxis protein (MCP) signaling domain"/>
    <property type="match status" value="1"/>
</dbReference>
<name>A0ABR8PZ07_9CLOT</name>
<gene>
    <name evidence="13" type="ORF">H9661_18765</name>
</gene>
<keyword evidence="14" id="KW-1185">Reference proteome</keyword>
<evidence type="ECO:0000256" key="5">
    <source>
        <dbReference type="ARBA" id="ARBA00022989"/>
    </source>
</evidence>
<evidence type="ECO:0000256" key="7">
    <source>
        <dbReference type="ARBA" id="ARBA00023224"/>
    </source>
</evidence>
<keyword evidence="7 9" id="KW-0807">Transducer</keyword>
<dbReference type="CDD" id="cd12913">
    <property type="entry name" value="PDC1_MCP_like"/>
    <property type="match status" value="1"/>
</dbReference>
<dbReference type="SMART" id="SM00283">
    <property type="entry name" value="MA"/>
    <property type="match status" value="1"/>
</dbReference>
<feature type="domain" description="Methyl-accepting transducer" evidence="11">
    <location>
        <begin position="371"/>
        <end position="628"/>
    </location>
</feature>
<keyword evidence="5 10" id="KW-1133">Transmembrane helix</keyword>
<evidence type="ECO:0000256" key="2">
    <source>
        <dbReference type="ARBA" id="ARBA00022475"/>
    </source>
</evidence>
<evidence type="ECO:0000256" key="6">
    <source>
        <dbReference type="ARBA" id="ARBA00023136"/>
    </source>
</evidence>
<proteinExistence type="inferred from homology"/>
<comment type="similarity">
    <text evidence="8">Belongs to the methyl-accepting chemotaxis (MCP) protein family.</text>
</comment>
<dbReference type="Pfam" id="PF00015">
    <property type="entry name" value="MCPsignal"/>
    <property type="match status" value="1"/>
</dbReference>
<evidence type="ECO:0000256" key="9">
    <source>
        <dbReference type="PROSITE-ProRule" id="PRU00284"/>
    </source>
</evidence>
<keyword evidence="4 10" id="KW-0812">Transmembrane</keyword>
<evidence type="ECO:0000256" key="4">
    <source>
        <dbReference type="ARBA" id="ARBA00022692"/>
    </source>
</evidence>
<dbReference type="PANTHER" id="PTHR32089:SF114">
    <property type="entry name" value="METHYL-ACCEPTING CHEMOTAXIS PROTEIN MCPB"/>
    <property type="match status" value="1"/>
</dbReference>
<evidence type="ECO:0000256" key="3">
    <source>
        <dbReference type="ARBA" id="ARBA00022500"/>
    </source>
</evidence>
<dbReference type="Pfam" id="PF00672">
    <property type="entry name" value="HAMP"/>
    <property type="match status" value="1"/>
</dbReference>
<dbReference type="Pfam" id="PF02743">
    <property type="entry name" value="dCache_1"/>
    <property type="match status" value="1"/>
</dbReference>
<protein>
    <submittedName>
        <fullName evidence="13">Methyl-accepting chemotaxis protein</fullName>
    </submittedName>
</protein>
<dbReference type="InterPro" id="IPR003660">
    <property type="entry name" value="HAMP_dom"/>
</dbReference>
<evidence type="ECO:0000256" key="8">
    <source>
        <dbReference type="ARBA" id="ARBA00029447"/>
    </source>
</evidence>
<dbReference type="InterPro" id="IPR033479">
    <property type="entry name" value="dCache_1"/>
</dbReference>
<evidence type="ECO:0000259" key="12">
    <source>
        <dbReference type="PROSITE" id="PS50885"/>
    </source>
</evidence>
<evidence type="ECO:0000256" key="1">
    <source>
        <dbReference type="ARBA" id="ARBA00004651"/>
    </source>
</evidence>
<dbReference type="PROSITE" id="PS50111">
    <property type="entry name" value="CHEMOTAXIS_TRANSDUC_2"/>
    <property type="match status" value="1"/>
</dbReference>
<dbReference type="PROSITE" id="PS50885">
    <property type="entry name" value="HAMP"/>
    <property type="match status" value="1"/>
</dbReference>
<dbReference type="SMART" id="SM00304">
    <property type="entry name" value="HAMP"/>
    <property type="match status" value="1"/>
</dbReference>
<dbReference type="PANTHER" id="PTHR32089">
    <property type="entry name" value="METHYL-ACCEPTING CHEMOTAXIS PROTEIN MCPB"/>
    <property type="match status" value="1"/>
</dbReference>
<keyword evidence="2" id="KW-1003">Cell membrane</keyword>
<dbReference type="InterPro" id="IPR029151">
    <property type="entry name" value="Sensor-like_sf"/>
</dbReference>
<evidence type="ECO:0000313" key="13">
    <source>
        <dbReference type="EMBL" id="MBD7913399.1"/>
    </source>
</evidence>
<feature type="domain" description="HAMP" evidence="12">
    <location>
        <begin position="299"/>
        <end position="352"/>
    </location>
</feature>
<dbReference type="EMBL" id="JACSRA010000048">
    <property type="protein sequence ID" value="MBD7913399.1"/>
    <property type="molecule type" value="Genomic_DNA"/>
</dbReference>
<organism evidence="13 14">
    <name type="scientific">Clostridium cibarium</name>
    <dbReference type="NCBI Taxonomy" id="2762247"/>
    <lineage>
        <taxon>Bacteria</taxon>
        <taxon>Bacillati</taxon>
        <taxon>Bacillota</taxon>
        <taxon>Clostridia</taxon>
        <taxon>Eubacteriales</taxon>
        <taxon>Clostridiaceae</taxon>
        <taxon>Clostridium</taxon>
    </lineage>
</organism>
<accession>A0ABR8PZ07</accession>
<dbReference type="Proteomes" id="UP000627781">
    <property type="component" value="Unassembled WGS sequence"/>
</dbReference>
<comment type="subcellular location">
    <subcellularLocation>
        <location evidence="1">Cell membrane</location>
        <topology evidence="1">Multi-pass membrane protein</topology>
    </subcellularLocation>
</comment>
<dbReference type="Gene3D" id="1.10.287.950">
    <property type="entry name" value="Methyl-accepting chemotaxis protein"/>
    <property type="match status" value="1"/>
</dbReference>
<dbReference type="CDD" id="cd12912">
    <property type="entry name" value="PDC2_MCP_like"/>
    <property type="match status" value="1"/>
</dbReference>
<evidence type="ECO:0000313" key="14">
    <source>
        <dbReference type="Proteomes" id="UP000627781"/>
    </source>
</evidence>
<evidence type="ECO:0000256" key="10">
    <source>
        <dbReference type="SAM" id="Phobius"/>
    </source>
</evidence>
<dbReference type="RefSeq" id="WP_191770305.1">
    <property type="nucleotide sequence ID" value="NZ_JACSRA010000048.1"/>
</dbReference>
<dbReference type="Gene3D" id="3.30.450.20">
    <property type="entry name" value="PAS domain"/>
    <property type="match status" value="2"/>
</dbReference>
<reference evidence="13 14" key="1">
    <citation type="submission" date="2020-08" db="EMBL/GenBank/DDBJ databases">
        <title>A Genomic Blueprint of the Chicken Gut Microbiome.</title>
        <authorList>
            <person name="Gilroy R."/>
            <person name="Ravi A."/>
            <person name="Getino M."/>
            <person name="Pursley I."/>
            <person name="Horton D.L."/>
            <person name="Alikhan N.-F."/>
            <person name="Baker D."/>
            <person name="Gharbi K."/>
            <person name="Hall N."/>
            <person name="Watson M."/>
            <person name="Adriaenssens E.M."/>
            <person name="Foster-Nyarko E."/>
            <person name="Jarju S."/>
            <person name="Secka A."/>
            <person name="Antonio M."/>
            <person name="Oren A."/>
            <person name="Chaudhuri R."/>
            <person name="La Ragione R.M."/>
            <person name="Hildebrand F."/>
            <person name="Pallen M.J."/>
        </authorList>
    </citation>
    <scope>NUCLEOTIDE SEQUENCE [LARGE SCALE GENOMIC DNA]</scope>
    <source>
        <strain evidence="13 14">Sa3CVN1</strain>
    </source>
</reference>
<comment type="caution">
    <text evidence="13">The sequence shown here is derived from an EMBL/GenBank/DDBJ whole genome shotgun (WGS) entry which is preliminary data.</text>
</comment>
<dbReference type="SUPFAM" id="SSF103190">
    <property type="entry name" value="Sensory domain-like"/>
    <property type="match status" value="1"/>
</dbReference>
<keyword evidence="6 10" id="KW-0472">Membrane</keyword>
<sequence length="657" mass="72181">MRKKKSLKATLMAIIISLAALPVIVMGVTSGMATSRNTQSNFVNNGTLLMSIAKDTIEERIKGYEDTLETVIRNGSFTDLQKLKEEMGLLKDNDNSILNIYYADEKTGSMTQVLNNELPAGYDPRIKPWYKDSVSDKSKYVIHSPYQDILTGKFATTIYKAVFKDNSVIGVMCIDIDLNGLADKLSSIKYGETGELIIADKDGLVVSNSDMSKIGGQEPKEYEIWNNVLDSNEGNLNFNYNGTKYEGHYDTSEITGWKLMLKIPSSELRQDEKRDIITTIVILIILIIISSLISVYVARKVGKSINILKVGMEKAAKGEFDSDIHIHSETEEFVVLEHSFNEMRSNISTLIRQVDDSVKKLNENTNNSADMSEDIASSMGQVSNTITEISSGTMESATGLENISGNMDSLSNGMDKIKDGINRINDMAKETNRLGEKGISVVKTVMDKSNETKKSTEEVSKVVSEVSNSVSRIEEINKAIRSITEETSILALNAAIEAARAGEAGKGFAVVSEEVRKLAEETAISAKQIDEIINEINDSARLAVAKVANTTNTVNTQEEAVAESQEIFTEIVSSVEELSNKFNLIVNGAESINTMKDEVVNQVENLSSILEETAAGTEEVTASAEEVSASTDEFVHSINELKDMANILKEQVSKFKF</sequence>
<feature type="transmembrane region" description="Helical" evidence="10">
    <location>
        <begin position="276"/>
        <end position="298"/>
    </location>
</feature>